<gene>
    <name evidence="1" type="ORF">MNBD_BACTEROID07-1664</name>
</gene>
<dbReference type="EMBL" id="UOET01000120">
    <property type="protein sequence ID" value="VAW27513.1"/>
    <property type="molecule type" value="Genomic_DNA"/>
</dbReference>
<sequence>MNEIIKKQDQELRDIIYKVPALITLFVASQVAEGHLVPREERTAKVYLSILSNQADEALQDYFQKVKKTFNDDIEVLDKELPKGTKKRKEKIEQLLQPVKTFLSRLSPPLNIVFKDALLGFVSHARDSRQDILESVMLPFISDDLQRIENERLRRILD</sequence>
<name>A0A3B0UGP0_9ZZZZ</name>
<dbReference type="AlphaFoldDB" id="A0A3B0UGP0"/>
<reference evidence="1" key="1">
    <citation type="submission" date="2018-06" db="EMBL/GenBank/DDBJ databases">
        <authorList>
            <person name="Zhirakovskaya E."/>
        </authorList>
    </citation>
    <scope>NUCLEOTIDE SEQUENCE</scope>
</reference>
<evidence type="ECO:0000313" key="1">
    <source>
        <dbReference type="EMBL" id="VAW27513.1"/>
    </source>
</evidence>
<accession>A0A3B0UGP0</accession>
<organism evidence="1">
    <name type="scientific">hydrothermal vent metagenome</name>
    <dbReference type="NCBI Taxonomy" id="652676"/>
    <lineage>
        <taxon>unclassified sequences</taxon>
        <taxon>metagenomes</taxon>
        <taxon>ecological metagenomes</taxon>
    </lineage>
</organism>
<protein>
    <submittedName>
        <fullName evidence="1">Uncharacterized protein</fullName>
    </submittedName>
</protein>
<proteinExistence type="predicted"/>